<gene>
    <name evidence="2" type="ORF">SAMN05444141_103155</name>
</gene>
<sequence length="297" mass="33128">MSQLSRTLLRVLFCLLAMPTSTSVAQSLPDQDDRFTFNPQGKYQPRLIGLFETDRNNTSGAAEVITPVFQDSQSMAFADVRVGNSSEAVYLLSAGGGLRHFVSPNLIGSTYIFMNYKEDYKRGPESAITTGIEFLAHGYEARFNAQFPTSKVRILEPKPGSTEQRESVPLLNLSGEIGYDLPGTEDLGFGLRIYAGGFYRTANNVEEISGAQGRFEISRAGWFGVPGLKTTFVGQIRYHSDINYPLGVFQLRIGLPLVKYWKGIAVDNYNTLSPIERRMTERVRRPLTIHNLTRPIP</sequence>
<evidence type="ECO:0000256" key="1">
    <source>
        <dbReference type="SAM" id="SignalP"/>
    </source>
</evidence>
<accession>A0A1I7AKJ7</accession>
<dbReference type="Proteomes" id="UP000183371">
    <property type="component" value="Unassembled WGS sequence"/>
</dbReference>
<keyword evidence="1" id="KW-0732">Signal</keyword>
<dbReference type="InterPro" id="IPR038177">
    <property type="entry name" value="IAT_beta_sf"/>
</dbReference>
<evidence type="ECO:0000313" key="2">
    <source>
        <dbReference type="EMBL" id="SFT75448.1"/>
    </source>
</evidence>
<evidence type="ECO:0000313" key="3">
    <source>
        <dbReference type="Proteomes" id="UP000183371"/>
    </source>
</evidence>
<feature type="signal peptide" evidence="1">
    <location>
        <begin position="1"/>
        <end position="25"/>
    </location>
</feature>
<organism evidence="2 3">
    <name type="scientific">Pseudovibrio denitrificans</name>
    <dbReference type="NCBI Taxonomy" id="258256"/>
    <lineage>
        <taxon>Bacteria</taxon>
        <taxon>Pseudomonadati</taxon>
        <taxon>Pseudomonadota</taxon>
        <taxon>Alphaproteobacteria</taxon>
        <taxon>Hyphomicrobiales</taxon>
        <taxon>Stappiaceae</taxon>
        <taxon>Pseudovibrio</taxon>
    </lineage>
</organism>
<feature type="chain" id="PRO_5010166116" description="Inverse autotransporter beta-domain domain-containing protein" evidence="1">
    <location>
        <begin position="26"/>
        <end position="297"/>
    </location>
</feature>
<reference evidence="3" key="1">
    <citation type="submission" date="2016-10" db="EMBL/GenBank/DDBJ databases">
        <authorList>
            <person name="Varghese N."/>
            <person name="Submissions S."/>
        </authorList>
    </citation>
    <scope>NUCLEOTIDE SEQUENCE [LARGE SCALE GENOMIC DNA]</scope>
    <source>
        <strain evidence="3">DSM 17465</strain>
    </source>
</reference>
<proteinExistence type="predicted"/>
<dbReference type="RefSeq" id="WP_208608882.1">
    <property type="nucleotide sequence ID" value="NZ_FPBD01000003.1"/>
</dbReference>
<dbReference type="AlphaFoldDB" id="A0A1I7AKJ7"/>
<protein>
    <recommendedName>
        <fullName evidence="4">Inverse autotransporter beta-domain domain-containing protein</fullName>
    </recommendedName>
</protein>
<name>A0A1I7AKJ7_9HYPH</name>
<dbReference type="EMBL" id="FPBD01000003">
    <property type="protein sequence ID" value="SFT75448.1"/>
    <property type="molecule type" value="Genomic_DNA"/>
</dbReference>
<evidence type="ECO:0008006" key="4">
    <source>
        <dbReference type="Google" id="ProtNLM"/>
    </source>
</evidence>
<keyword evidence="3" id="KW-1185">Reference proteome</keyword>
<dbReference type="Gene3D" id="2.40.160.160">
    <property type="entry name" value="Inverse autotransporter, beta-domain"/>
    <property type="match status" value="1"/>
</dbReference>